<dbReference type="GO" id="GO:0005737">
    <property type="term" value="C:cytoplasm"/>
    <property type="evidence" value="ECO:0007669"/>
    <property type="project" value="TreeGrafter"/>
</dbReference>
<feature type="region of interest" description="Disordered" evidence="1">
    <location>
        <begin position="368"/>
        <end position="393"/>
    </location>
</feature>
<dbReference type="STRING" id="651662.SAMN04488069_103383"/>
<reference evidence="4" key="1">
    <citation type="submission" date="2016-10" db="EMBL/GenBank/DDBJ databases">
        <authorList>
            <person name="Varghese N."/>
            <person name="Submissions S."/>
        </authorList>
    </citation>
    <scope>NUCLEOTIDE SEQUENCE [LARGE SCALE GENOMIC DNA]</scope>
    <source>
        <strain evidence="4">CGMCC 1.8975</strain>
    </source>
</reference>
<dbReference type="PANTHER" id="PTHR10099:SF1">
    <property type="entry name" value="PHOSPHORIBOSYLFORMYLGLYCINAMIDINE SYNTHASE"/>
    <property type="match status" value="1"/>
</dbReference>
<dbReference type="InterPro" id="IPR007569">
    <property type="entry name" value="DUF559"/>
</dbReference>
<evidence type="ECO:0000313" key="4">
    <source>
        <dbReference type="Proteomes" id="UP000199249"/>
    </source>
</evidence>
<feature type="compositionally biased region" description="Polar residues" evidence="1">
    <location>
        <begin position="52"/>
        <end position="66"/>
    </location>
</feature>
<organism evidence="3 4">
    <name type="scientific">Hymenobacter psychrophilus</name>
    <dbReference type="NCBI Taxonomy" id="651662"/>
    <lineage>
        <taxon>Bacteria</taxon>
        <taxon>Pseudomonadati</taxon>
        <taxon>Bacteroidota</taxon>
        <taxon>Cytophagia</taxon>
        <taxon>Cytophagales</taxon>
        <taxon>Hymenobacteraceae</taxon>
        <taxon>Hymenobacter</taxon>
    </lineage>
</organism>
<feature type="region of interest" description="Disordered" evidence="1">
    <location>
        <begin position="1"/>
        <end position="98"/>
    </location>
</feature>
<name>A0A1H3F0Q5_9BACT</name>
<dbReference type="Pfam" id="PF04480">
    <property type="entry name" value="DUF559"/>
    <property type="match status" value="1"/>
</dbReference>
<feature type="compositionally biased region" description="Basic and acidic residues" evidence="1">
    <location>
        <begin position="75"/>
        <end position="89"/>
    </location>
</feature>
<sequence length="519" mass="57166">MEDDKQQPNLPDLNLPPRPRPEDPGYEMVDADGNIMLPGYKSVDGGHESNEPLKTSTEARSGNQQPAADLAVEDATTKKPDNSAKEQPKHQALSTKHQKPKALILTGFGINCEEEFAAAYQLAGAEATVVHLNQVLHGHVSIHEYDILNFPGGFSFGDDLGSGVVLANKLRYRKNDQGRTLLDDIKEFVAGGKHVLGICNGFQVLVKLGLLPDLAGTVTPEVTLTHNASGRYEDRWVRLQVNPNSDTPFLKGMDTLEVPVRHGEGRLIIGSPETAAAIEARGLNCLSYLDEAGAPTANYPHNPNGADLHCAGLTDTTGRVFGLMPHPEAFLSLYNHPDWARRKRADPGLSEEGEGLRLFRNIVEHVASLPHPPAPSPGGEGEPDVEESGSRPRLTADKKQWFDRLKSFSGQMRREPTPAEDTLWQALRNRQLDDAKFRRQHAIGKFIVDFICTQHNLIVEVDGEVHDETGQAEYDTGRTYELEGIGYHMLRFTNGQVLHQLPTVLQKISAALHQYSLKN</sequence>
<dbReference type="SMART" id="SM01211">
    <property type="entry name" value="GATase_5"/>
    <property type="match status" value="1"/>
</dbReference>
<dbReference type="InterPro" id="IPR047216">
    <property type="entry name" value="Endonuclease_DUF559_bact"/>
</dbReference>
<dbReference type="InterPro" id="IPR011335">
    <property type="entry name" value="Restrct_endonuc-II-like"/>
</dbReference>
<dbReference type="SUPFAM" id="SSF52980">
    <property type="entry name" value="Restriction endonuclease-like"/>
    <property type="match status" value="1"/>
</dbReference>
<dbReference type="CDD" id="cd01038">
    <property type="entry name" value="Endonuclease_DUF559"/>
    <property type="match status" value="1"/>
</dbReference>
<dbReference type="PANTHER" id="PTHR10099">
    <property type="entry name" value="PHOSPHORIBOSYLFORMYLGLYCINAMIDINE SYNTHASE"/>
    <property type="match status" value="1"/>
</dbReference>
<dbReference type="Pfam" id="PF13507">
    <property type="entry name" value="GATase_5"/>
    <property type="match status" value="1"/>
</dbReference>
<dbReference type="SUPFAM" id="SSF52317">
    <property type="entry name" value="Class I glutamine amidotransferase-like"/>
    <property type="match status" value="1"/>
</dbReference>
<dbReference type="EMBL" id="FNOV01000003">
    <property type="protein sequence ID" value="SDX84480.1"/>
    <property type="molecule type" value="Genomic_DNA"/>
</dbReference>
<protein>
    <submittedName>
        <fullName evidence="3">Phosphoribosylformylglycinamidine synthase</fullName>
    </submittedName>
</protein>
<dbReference type="PROSITE" id="PS51273">
    <property type="entry name" value="GATASE_TYPE_1"/>
    <property type="match status" value="1"/>
</dbReference>
<accession>A0A1H3F0Q5</accession>
<dbReference type="Gene3D" id="3.40.960.10">
    <property type="entry name" value="VSR Endonuclease"/>
    <property type="match status" value="1"/>
</dbReference>
<dbReference type="AlphaFoldDB" id="A0A1H3F0Q5"/>
<feature type="domain" description="DUF559" evidence="2">
    <location>
        <begin position="404"/>
        <end position="512"/>
    </location>
</feature>
<keyword evidence="4" id="KW-1185">Reference proteome</keyword>
<dbReference type="RefSeq" id="WP_092738686.1">
    <property type="nucleotide sequence ID" value="NZ_FNOV01000003.1"/>
</dbReference>
<evidence type="ECO:0000256" key="1">
    <source>
        <dbReference type="SAM" id="MobiDB-lite"/>
    </source>
</evidence>
<dbReference type="GO" id="GO:0006164">
    <property type="term" value="P:purine nucleotide biosynthetic process"/>
    <property type="evidence" value="ECO:0007669"/>
    <property type="project" value="TreeGrafter"/>
</dbReference>
<dbReference type="Gene3D" id="3.40.50.880">
    <property type="match status" value="1"/>
</dbReference>
<proteinExistence type="predicted"/>
<dbReference type="InterPro" id="IPR029062">
    <property type="entry name" value="Class_I_gatase-like"/>
</dbReference>
<dbReference type="Proteomes" id="UP000199249">
    <property type="component" value="Unassembled WGS sequence"/>
</dbReference>
<evidence type="ECO:0000313" key="3">
    <source>
        <dbReference type="EMBL" id="SDX84480.1"/>
    </source>
</evidence>
<evidence type="ECO:0000259" key="2">
    <source>
        <dbReference type="Pfam" id="PF04480"/>
    </source>
</evidence>
<gene>
    <name evidence="3" type="ORF">SAMN04488069_103383</name>
</gene>
<dbReference type="GO" id="GO:0004642">
    <property type="term" value="F:phosphoribosylformylglycinamidine synthase activity"/>
    <property type="evidence" value="ECO:0007669"/>
    <property type="project" value="TreeGrafter"/>
</dbReference>
<dbReference type="OrthoDB" id="9804441at2"/>